<proteinExistence type="predicted"/>
<reference evidence="3 4" key="1">
    <citation type="journal article" date="2019" name="Genome Biol. Evol.">
        <title>Insights into the evolution of the New World diploid cottons (Gossypium, subgenus Houzingenia) based on genome sequencing.</title>
        <authorList>
            <person name="Grover C.E."/>
            <person name="Arick M.A. 2nd"/>
            <person name="Thrash A."/>
            <person name="Conover J.L."/>
            <person name="Sanders W.S."/>
            <person name="Peterson D.G."/>
            <person name="Frelichowski J.E."/>
            <person name="Scheffler J.A."/>
            <person name="Scheffler B.E."/>
            <person name="Wendel J.F."/>
        </authorList>
    </citation>
    <scope>NUCLEOTIDE SEQUENCE [LARGE SCALE GENOMIC DNA]</scope>
    <source>
        <strain evidence="3">185</strain>
        <tissue evidence="3">Leaf</tissue>
    </source>
</reference>
<evidence type="ECO:0000313" key="4">
    <source>
        <dbReference type="Proteomes" id="UP000593577"/>
    </source>
</evidence>
<accession>A0A7J8WZL2</accession>
<evidence type="ECO:0000259" key="2">
    <source>
        <dbReference type="Pfam" id="PF13456"/>
    </source>
</evidence>
<protein>
    <recommendedName>
        <fullName evidence="2">RNase H type-1 domain-containing protein</fullName>
    </recommendedName>
</protein>
<dbReference type="PANTHER" id="PTHR47074:SF11">
    <property type="entry name" value="REVERSE TRANSCRIPTASE-LIKE PROTEIN"/>
    <property type="match status" value="1"/>
</dbReference>
<dbReference type="EMBL" id="JABFAA010000004">
    <property type="protein sequence ID" value="MBA0680402.1"/>
    <property type="molecule type" value="Genomic_DNA"/>
</dbReference>
<dbReference type="InterPro" id="IPR002156">
    <property type="entry name" value="RNaseH_domain"/>
</dbReference>
<organism evidence="3 4">
    <name type="scientific">Gossypium aridum</name>
    <name type="common">American cotton</name>
    <name type="synonym">Erioxylum aridum</name>
    <dbReference type="NCBI Taxonomy" id="34290"/>
    <lineage>
        <taxon>Eukaryota</taxon>
        <taxon>Viridiplantae</taxon>
        <taxon>Streptophyta</taxon>
        <taxon>Embryophyta</taxon>
        <taxon>Tracheophyta</taxon>
        <taxon>Spermatophyta</taxon>
        <taxon>Magnoliopsida</taxon>
        <taxon>eudicotyledons</taxon>
        <taxon>Gunneridae</taxon>
        <taxon>Pentapetalae</taxon>
        <taxon>rosids</taxon>
        <taxon>malvids</taxon>
        <taxon>Malvales</taxon>
        <taxon>Malvaceae</taxon>
        <taxon>Malvoideae</taxon>
        <taxon>Gossypium</taxon>
    </lineage>
</organism>
<dbReference type="Pfam" id="PF13456">
    <property type="entry name" value="RVT_3"/>
    <property type="match status" value="1"/>
</dbReference>
<evidence type="ECO:0000256" key="1">
    <source>
        <dbReference type="SAM" id="SignalP"/>
    </source>
</evidence>
<dbReference type="AlphaFoldDB" id="A0A7J8WZL2"/>
<dbReference type="PANTHER" id="PTHR47074">
    <property type="entry name" value="BNAC02G40300D PROTEIN"/>
    <property type="match status" value="1"/>
</dbReference>
<dbReference type="GO" id="GO:0003676">
    <property type="term" value="F:nucleic acid binding"/>
    <property type="evidence" value="ECO:0007669"/>
    <property type="project" value="InterPro"/>
</dbReference>
<keyword evidence="4" id="KW-1185">Reference proteome</keyword>
<evidence type="ECO:0000313" key="3">
    <source>
        <dbReference type="EMBL" id="MBA0680402.1"/>
    </source>
</evidence>
<comment type="caution">
    <text evidence="3">The sequence shown here is derived from an EMBL/GenBank/DDBJ whole genome shotgun (WGS) entry which is preliminary data.</text>
</comment>
<dbReference type="GO" id="GO:0004523">
    <property type="term" value="F:RNA-DNA hybrid ribonuclease activity"/>
    <property type="evidence" value="ECO:0007669"/>
    <property type="project" value="InterPro"/>
</dbReference>
<sequence length="169" mass="18988">MAKLQNIFAAALLAIVQQVRCHVSSRLARYESYFSSGPTSSFHCCCCLELGMTTAEWLKCNVDASIYQGSNTTSFVIVNHNAKGEFVKAFLGYVSTTYDQCLVEIFSIREALLWLKAQQFDRIIIESDCLDVVNVLISSSVNNSEFSIMISGCLMLKDLFQCLFFLRTK</sequence>
<feature type="chain" id="PRO_5029769073" description="RNase H type-1 domain-containing protein" evidence="1">
    <location>
        <begin position="22"/>
        <end position="169"/>
    </location>
</feature>
<feature type="signal peptide" evidence="1">
    <location>
        <begin position="1"/>
        <end position="21"/>
    </location>
</feature>
<dbReference type="InterPro" id="IPR052929">
    <property type="entry name" value="RNase_H-like_EbsB-rel"/>
</dbReference>
<dbReference type="Proteomes" id="UP000593577">
    <property type="component" value="Unassembled WGS sequence"/>
</dbReference>
<keyword evidence="1" id="KW-0732">Signal</keyword>
<name>A0A7J8WZL2_GOSAI</name>
<feature type="domain" description="RNase H type-1" evidence="2">
    <location>
        <begin position="61"/>
        <end position="160"/>
    </location>
</feature>
<gene>
    <name evidence="3" type="ORF">Goari_012102</name>
</gene>